<feature type="region of interest" description="Disordered" evidence="3">
    <location>
        <begin position="345"/>
        <end position="389"/>
    </location>
</feature>
<dbReference type="InterPro" id="IPR021884">
    <property type="entry name" value="Ice-bd_prot"/>
</dbReference>
<feature type="compositionally biased region" description="Low complexity" evidence="3">
    <location>
        <begin position="311"/>
        <end position="328"/>
    </location>
</feature>
<evidence type="ECO:0000313" key="4">
    <source>
        <dbReference type="EMBL" id="SMQ50945.1"/>
    </source>
</evidence>
<dbReference type="STRING" id="1276538.A0A1X7RU84"/>
<proteinExistence type="inferred from homology"/>
<keyword evidence="5" id="KW-1185">Reference proteome</keyword>
<protein>
    <recommendedName>
        <fullName evidence="6">DUF3494 domain-containing protein</fullName>
    </recommendedName>
</protein>
<evidence type="ECO:0000256" key="1">
    <source>
        <dbReference type="ARBA" id="ARBA00005445"/>
    </source>
</evidence>
<feature type="region of interest" description="Disordered" evidence="3">
    <location>
        <begin position="242"/>
        <end position="328"/>
    </location>
</feature>
<keyword evidence="2" id="KW-0732">Signal</keyword>
<feature type="compositionally biased region" description="Low complexity" evidence="3">
    <location>
        <begin position="362"/>
        <end position="389"/>
    </location>
</feature>
<organism evidence="4 5">
    <name type="scientific">Zymoseptoria tritici (strain ST99CH_3D7)</name>
    <dbReference type="NCBI Taxonomy" id="1276538"/>
    <lineage>
        <taxon>Eukaryota</taxon>
        <taxon>Fungi</taxon>
        <taxon>Dikarya</taxon>
        <taxon>Ascomycota</taxon>
        <taxon>Pezizomycotina</taxon>
        <taxon>Dothideomycetes</taxon>
        <taxon>Dothideomycetidae</taxon>
        <taxon>Mycosphaerellales</taxon>
        <taxon>Mycosphaerellaceae</taxon>
        <taxon>Zymoseptoria</taxon>
    </lineage>
</organism>
<dbReference type="AlphaFoldDB" id="A0A1X7RU84"/>
<feature type="compositionally biased region" description="Low complexity" evidence="3">
    <location>
        <begin position="242"/>
        <end position="292"/>
    </location>
</feature>
<comment type="similarity">
    <text evidence="1">Belongs to the ice-binding protein family.</text>
</comment>
<gene>
    <name evidence="4" type="ORF">ZT3D7_G6098</name>
</gene>
<dbReference type="Proteomes" id="UP000215127">
    <property type="component" value="Chromosome 5"/>
</dbReference>
<dbReference type="Pfam" id="PF11999">
    <property type="entry name" value="Ice_binding"/>
    <property type="match status" value="1"/>
</dbReference>
<reference evidence="4 5" key="1">
    <citation type="submission" date="2016-06" db="EMBL/GenBank/DDBJ databases">
        <authorList>
            <person name="Kjaerup R.B."/>
            <person name="Dalgaard T.S."/>
            <person name="Juul-Madsen H.R."/>
        </authorList>
    </citation>
    <scope>NUCLEOTIDE SEQUENCE [LARGE SCALE GENOMIC DNA]</scope>
</reference>
<accession>A0A1X7RU84</accession>
<evidence type="ECO:0008006" key="6">
    <source>
        <dbReference type="Google" id="ProtNLM"/>
    </source>
</evidence>
<evidence type="ECO:0000313" key="5">
    <source>
        <dbReference type="Proteomes" id="UP000215127"/>
    </source>
</evidence>
<feature type="compositionally biased region" description="Pro residues" evidence="3">
    <location>
        <begin position="426"/>
        <end position="441"/>
    </location>
</feature>
<evidence type="ECO:0000256" key="3">
    <source>
        <dbReference type="SAM" id="MobiDB-lite"/>
    </source>
</evidence>
<dbReference type="EMBL" id="LT853696">
    <property type="protein sequence ID" value="SMQ50945.1"/>
    <property type="molecule type" value="Genomic_DNA"/>
</dbReference>
<feature type="compositionally biased region" description="Polar residues" evidence="3">
    <location>
        <begin position="293"/>
        <end position="310"/>
    </location>
</feature>
<sequence>MLFSDAVRMLVASAALSHAQGTVNLGTAGSFGALAPAGVSNTGDTEINGDVGTTGTSVTGFPPGLYTGTLAVANEVAKQAQADSTAAFKQGQGLPPTQRFGALASLAGLTLRPGIYSFDSAVTLDGMLTLSGDGLYVVQIGSSLTTGSGSMVNLRDQADPCSVYWIVKSAATIGTTSAFAGNILAGTDITLNTAAEVQGGLYAGSAIVLDSDMINSCGASGGSSNSTVSSSAALPVSSIMPSSTVPANSTSAPASSSSAIVPNNATSTAPTFASSTMRSNATSTAPTFASSTMRSNATSIAPTFASSTMRSNATTSPSTSSASPSRPASISGYFNVSSTVSNPSSFTGTGLPGTGSIPHGISTTAPNATSSAPAHSDCTESTTTTSAYEECEETTTAAAPLPTVTDDCEEAPAIYAVTTFAGAPGYGPPPQGYPPGYPHRY</sequence>
<feature type="region of interest" description="Disordered" evidence="3">
    <location>
        <begin position="421"/>
        <end position="441"/>
    </location>
</feature>
<evidence type="ECO:0000256" key="2">
    <source>
        <dbReference type="ARBA" id="ARBA00022729"/>
    </source>
</evidence>
<name>A0A1X7RU84_ZYMT9</name>